<keyword evidence="3" id="KW-1185">Reference proteome</keyword>
<dbReference type="PANTHER" id="PTHR36840">
    <property type="entry name" value="BLL5714 PROTEIN"/>
    <property type="match status" value="1"/>
</dbReference>
<reference evidence="3" key="1">
    <citation type="journal article" date="2019" name="Int. J. Syst. Evol. Microbiol.">
        <title>The Global Catalogue of Microorganisms (GCM) 10K type strain sequencing project: providing services to taxonomists for standard genome sequencing and annotation.</title>
        <authorList>
            <consortium name="The Broad Institute Genomics Platform"/>
            <consortium name="The Broad Institute Genome Sequencing Center for Infectious Disease"/>
            <person name="Wu L."/>
            <person name="Ma J."/>
        </authorList>
    </citation>
    <scope>NUCLEOTIDE SEQUENCE [LARGE SCALE GENOMIC DNA]</scope>
    <source>
        <strain evidence="3">CGMCC 4.7144</strain>
    </source>
</reference>
<dbReference type="Proteomes" id="UP001596226">
    <property type="component" value="Unassembled WGS sequence"/>
</dbReference>
<feature type="transmembrane region" description="Helical" evidence="1">
    <location>
        <begin position="206"/>
        <end position="226"/>
    </location>
</feature>
<evidence type="ECO:0000256" key="1">
    <source>
        <dbReference type="SAM" id="Phobius"/>
    </source>
</evidence>
<protein>
    <submittedName>
        <fullName evidence="2">Low temperature requirement protein A</fullName>
    </submittedName>
</protein>
<proteinExistence type="predicted"/>
<dbReference type="PANTHER" id="PTHR36840:SF1">
    <property type="entry name" value="BLL5714 PROTEIN"/>
    <property type="match status" value="1"/>
</dbReference>
<dbReference type="RefSeq" id="WP_377510721.1">
    <property type="nucleotide sequence ID" value="NZ_JBHSQS010000007.1"/>
</dbReference>
<feature type="transmembrane region" description="Helical" evidence="1">
    <location>
        <begin position="358"/>
        <end position="376"/>
    </location>
</feature>
<accession>A0ABW1H4U0</accession>
<name>A0ABW1H4U0_9ACTN</name>
<sequence>MPKSNPSRLLRQRESSRQASALELFFDLTLIFALMRLSGRLLHDPNWLNVVQTMVLLGGIWWIWIATAWSTDWFNPSEPLIQRLVVGVMFAGLLMAAAVPQAFGAHGLLYAGAYVLIHLGRAAVLLPALRGHPLQRRTLLVAVWFAVSAIPWLVGAFLPAEPRLVVWIVALGIDFTVAYLGWPVPKVGRVALDQLRVVGEHLAERYGQITIVALGELILVSGTTYAGGPFDVPRTVAVAVAFANAVVLWRLYFLPRRGALSRALDKRGPRLAVIAAYTHLTFVAGVVFIAFGDEVAIRAPFGGGGQRWAASLIVVGSVLILAGRIMFRAVNNVWSWGSLLGMVVILALTPALLWLPPVVALAITTLALGVVAFVPGKNDRRPVENSGASFDQ</sequence>
<dbReference type="EMBL" id="JBHSQS010000007">
    <property type="protein sequence ID" value="MFC5924306.1"/>
    <property type="molecule type" value="Genomic_DNA"/>
</dbReference>
<feature type="transmembrane region" description="Helical" evidence="1">
    <location>
        <begin position="50"/>
        <end position="69"/>
    </location>
</feature>
<dbReference type="InterPro" id="IPR010640">
    <property type="entry name" value="Low_temperature_requirement_A"/>
</dbReference>
<feature type="transmembrane region" description="Helical" evidence="1">
    <location>
        <begin position="232"/>
        <end position="251"/>
    </location>
</feature>
<feature type="transmembrane region" description="Helical" evidence="1">
    <location>
        <begin position="334"/>
        <end position="352"/>
    </location>
</feature>
<evidence type="ECO:0000313" key="3">
    <source>
        <dbReference type="Proteomes" id="UP001596226"/>
    </source>
</evidence>
<evidence type="ECO:0000313" key="2">
    <source>
        <dbReference type="EMBL" id="MFC5924306.1"/>
    </source>
</evidence>
<feature type="transmembrane region" description="Helical" evidence="1">
    <location>
        <begin position="81"/>
        <end position="102"/>
    </location>
</feature>
<feature type="transmembrane region" description="Helical" evidence="1">
    <location>
        <begin position="271"/>
        <end position="292"/>
    </location>
</feature>
<keyword evidence="1" id="KW-0472">Membrane</keyword>
<comment type="caution">
    <text evidence="2">The sequence shown here is derived from an EMBL/GenBank/DDBJ whole genome shotgun (WGS) entry which is preliminary data.</text>
</comment>
<feature type="transmembrane region" description="Helical" evidence="1">
    <location>
        <begin position="164"/>
        <end position="185"/>
    </location>
</feature>
<feature type="transmembrane region" description="Helical" evidence="1">
    <location>
        <begin position="21"/>
        <end position="38"/>
    </location>
</feature>
<keyword evidence="1" id="KW-1133">Transmembrane helix</keyword>
<feature type="transmembrane region" description="Helical" evidence="1">
    <location>
        <begin position="138"/>
        <end position="158"/>
    </location>
</feature>
<feature type="transmembrane region" description="Helical" evidence="1">
    <location>
        <begin position="108"/>
        <end position="126"/>
    </location>
</feature>
<gene>
    <name evidence="2" type="ORF">ACFQGL_13230</name>
</gene>
<organism evidence="2 3">
    <name type="scientific">Micromonospora vulcania</name>
    <dbReference type="NCBI Taxonomy" id="1441873"/>
    <lineage>
        <taxon>Bacteria</taxon>
        <taxon>Bacillati</taxon>
        <taxon>Actinomycetota</taxon>
        <taxon>Actinomycetes</taxon>
        <taxon>Micromonosporales</taxon>
        <taxon>Micromonosporaceae</taxon>
        <taxon>Micromonospora</taxon>
    </lineage>
</organism>
<keyword evidence="1" id="KW-0812">Transmembrane</keyword>
<dbReference type="Pfam" id="PF06772">
    <property type="entry name" value="LtrA"/>
    <property type="match status" value="1"/>
</dbReference>
<feature type="transmembrane region" description="Helical" evidence="1">
    <location>
        <begin position="308"/>
        <end position="327"/>
    </location>
</feature>